<feature type="chain" id="PRO_5043824785" evidence="3">
    <location>
        <begin position="21"/>
        <end position="381"/>
    </location>
</feature>
<keyword evidence="6" id="KW-1185">Reference proteome</keyword>
<dbReference type="KEGG" id="fya:KMW28_25820"/>
<feature type="domain" description="Bacterial surface antigen (D15)" evidence="4">
    <location>
        <begin position="160"/>
        <end position="369"/>
    </location>
</feature>
<keyword evidence="3" id="KW-0732">Signal</keyword>
<proteinExistence type="predicted"/>
<organism evidence="5 6">
    <name type="scientific">Flammeovirga yaeyamensis</name>
    <dbReference type="NCBI Taxonomy" id="367791"/>
    <lineage>
        <taxon>Bacteria</taxon>
        <taxon>Pseudomonadati</taxon>
        <taxon>Bacteroidota</taxon>
        <taxon>Cytophagia</taxon>
        <taxon>Cytophagales</taxon>
        <taxon>Flammeovirgaceae</taxon>
        <taxon>Flammeovirga</taxon>
    </lineage>
</organism>
<evidence type="ECO:0000256" key="1">
    <source>
        <dbReference type="ARBA" id="ARBA00004370"/>
    </source>
</evidence>
<dbReference type="GO" id="GO:0019867">
    <property type="term" value="C:outer membrane"/>
    <property type="evidence" value="ECO:0007669"/>
    <property type="project" value="InterPro"/>
</dbReference>
<evidence type="ECO:0000259" key="4">
    <source>
        <dbReference type="Pfam" id="PF01103"/>
    </source>
</evidence>
<dbReference type="Proteomes" id="UP000678679">
    <property type="component" value="Chromosome 2"/>
</dbReference>
<comment type="subcellular location">
    <subcellularLocation>
        <location evidence="1">Membrane</location>
    </subcellularLocation>
</comment>
<dbReference type="AlphaFoldDB" id="A0AAX1NA25"/>
<sequence>MKSRLWFTILFLNCIANLLAQEKVQQDSLKDKNFVDKLIDIVTYDSKSFSMTTYPLGGYSEQFGFMIGAMPVFTFAKSESNNNDKYKRPTTLIPSILVSSKGLFSTKASLIFYGKEHLNLQIDGIYQYVPFNYYGVNELTPADTVSFFNRQFASFGEATYEMNDIYFLGFRYDIQYNKLEDFDQIINENNIIGLNGGFNFGIGPTFKIDNRNDVNYPSKGQLLSVALSFYPKFLGNDYHFSHFFIEYSKFFKIRSDKNILGFFAAFHAQEGDVPFYYLNKLGGSKRMRNIVHPLRFIDKNYYMTQLEYRRHLFWRLGMVLYGGVGNVYGSKGTSAFENVKYCVGSGFRFQLVDGVKVNFRFDYAIGNYDQQGFWITRREAF</sequence>
<evidence type="ECO:0000256" key="2">
    <source>
        <dbReference type="ARBA" id="ARBA00023136"/>
    </source>
</evidence>
<evidence type="ECO:0000256" key="3">
    <source>
        <dbReference type="SAM" id="SignalP"/>
    </source>
</evidence>
<reference evidence="5 6" key="1">
    <citation type="submission" date="2021-05" db="EMBL/GenBank/DDBJ databases">
        <title>Comparative genomic studies on the polysaccharide-degrading batcterial strains of the Flammeovirga genus.</title>
        <authorList>
            <person name="Zewei F."/>
            <person name="Zheng Z."/>
            <person name="Yu L."/>
            <person name="Ruyue G."/>
            <person name="Yanhong M."/>
            <person name="Yuanyuan C."/>
            <person name="Jingyan G."/>
            <person name="Wenjun H."/>
        </authorList>
    </citation>
    <scope>NUCLEOTIDE SEQUENCE [LARGE SCALE GENOMIC DNA]</scope>
    <source>
        <strain evidence="5 6">NBRC:100898</strain>
    </source>
</reference>
<dbReference type="EMBL" id="CP076133">
    <property type="protein sequence ID" value="QWG04315.1"/>
    <property type="molecule type" value="Genomic_DNA"/>
</dbReference>
<feature type="signal peptide" evidence="3">
    <location>
        <begin position="1"/>
        <end position="20"/>
    </location>
</feature>
<dbReference type="RefSeq" id="WP_169663795.1">
    <property type="nucleotide sequence ID" value="NZ_CP076133.1"/>
</dbReference>
<gene>
    <name evidence="5" type="ORF">KMW28_25820</name>
</gene>
<protein>
    <submittedName>
        <fullName evidence="5">BamA/TamA family outer membrane protein</fullName>
    </submittedName>
</protein>
<evidence type="ECO:0000313" key="5">
    <source>
        <dbReference type="EMBL" id="QWG04315.1"/>
    </source>
</evidence>
<keyword evidence="2" id="KW-0472">Membrane</keyword>
<dbReference type="Pfam" id="PF01103">
    <property type="entry name" value="Omp85"/>
    <property type="match status" value="1"/>
</dbReference>
<dbReference type="InterPro" id="IPR000184">
    <property type="entry name" value="Bac_surfAg_D15"/>
</dbReference>
<name>A0AAX1NA25_9BACT</name>
<accession>A0AAX1NA25</accession>
<evidence type="ECO:0000313" key="6">
    <source>
        <dbReference type="Proteomes" id="UP000678679"/>
    </source>
</evidence>
<dbReference type="Gene3D" id="2.40.160.50">
    <property type="entry name" value="membrane protein fhac: a member of the omp85/tpsb transporter family"/>
    <property type="match status" value="1"/>
</dbReference>